<dbReference type="GO" id="GO:0008270">
    <property type="term" value="F:zinc ion binding"/>
    <property type="evidence" value="ECO:0007669"/>
    <property type="project" value="UniProtKB-KW"/>
</dbReference>
<dbReference type="Proteomes" id="UP001229421">
    <property type="component" value="Unassembled WGS sequence"/>
</dbReference>
<organism evidence="3 4">
    <name type="scientific">Tagetes erecta</name>
    <name type="common">African marigold</name>
    <dbReference type="NCBI Taxonomy" id="13708"/>
    <lineage>
        <taxon>Eukaryota</taxon>
        <taxon>Viridiplantae</taxon>
        <taxon>Streptophyta</taxon>
        <taxon>Embryophyta</taxon>
        <taxon>Tracheophyta</taxon>
        <taxon>Spermatophyta</taxon>
        <taxon>Magnoliopsida</taxon>
        <taxon>eudicotyledons</taxon>
        <taxon>Gunneridae</taxon>
        <taxon>Pentapetalae</taxon>
        <taxon>asterids</taxon>
        <taxon>campanulids</taxon>
        <taxon>Asterales</taxon>
        <taxon>Asteraceae</taxon>
        <taxon>Asteroideae</taxon>
        <taxon>Heliantheae alliance</taxon>
        <taxon>Tageteae</taxon>
        <taxon>Tagetes</taxon>
    </lineage>
</organism>
<dbReference type="InterPro" id="IPR001878">
    <property type="entry name" value="Znf_CCHC"/>
</dbReference>
<accession>A0AAD8KEW0</accession>
<gene>
    <name evidence="3" type="ORF">QVD17_29199</name>
</gene>
<sequence length="377" mass="42507">MATNVSSSSSVLPLVGNQVATTVANHAEKPEKFSGLHFKRWQQKMLFYLTTLNLARFLTESPPKPAEKDADAQVVSAVDAWKHSEFLCRNYVLNGLVDALYNVYCKTATAKELWDSLERKYKTEDAGTKKFVVARFLDFKMVDTKTVISQVQELQIILSDILAEGMVLSETFQVAAMVEKLPPSWVDFKNYLKHKRKEMTVDELVVRLRIEEDNRLALKESQMQPLAKANMVEHGQSSKGHNGFKGKGKAKDVNLGPKKYVKKKEYGPFKGKCYNCGEHGHRIEKCKQPKRERAHVVEDDEMNMVAMITEATAFIAEVNIADETPQGWYVDTGATRHVCGDKTLFNTFKEMAGDQKLYMGNKATADIKGEGNVILKI</sequence>
<dbReference type="Pfam" id="PF22936">
    <property type="entry name" value="Pol_BBD"/>
    <property type="match status" value="1"/>
</dbReference>
<dbReference type="Gene3D" id="4.10.60.10">
    <property type="entry name" value="Zinc finger, CCHC-type"/>
    <property type="match status" value="1"/>
</dbReference>
<keyword evidence="4" id="KW-1185">Reference proteome</keyword>
<dbReference type="PANTHER" id="PTHR47592:SF27">
    <property type="entry name" value="OS08G0421700 PROTEIN"/>
    <property type="match status" value="1"/>
</dbReference>
<dbReference type="AlphaFoldDB" id="A0AAD8KEW0"/>
<evidence type="ECO:0000313" key="4">
    <source>
        <dbReference type="Proteomes" id="UP001229421"/>
    </source>
</evidence>
<keyword evidence="1" id="KW-0863">Zinc-finger</keyword>
<keyword evidence="1" id="KW-0862">Zinc</keyword>
<evidence type="ECO:0000256" key="1">
    <source>
        <dbReference type="PROSITE-ProRule" id="PRU00047"/>
    </source>
</evidence>
<evidence type="ECO:0000313" key="3">
    <source>
        <dbReference type="EMBL" id="KAK1419831.1"/>
    </source>
</evidence>
<feature type="domain" description="CCHC-type" evidence="2">
    <location>
        <begin position="272"/>
        <end position="288"/>
    </location>
</feature>
<reference evidence="3" key="1">
    <citation type="journal article" date="2023" name="bioRxiv">
        <title>Improved chromosome-level genome assembly for marigold (Tagetes erecta).</title>
        <authorList>
            <person name="Jiang F."/>
            <person name="Yuan L."/>
            <person name="Wang S."/>
            <person name="Wang H."/>
            <person name="Xu D."/>
            <person name="Wang A."/>
            <person name="Fan W."/>
        </authorList>
    </citation>
    <scope>NUCLEOTIDE SEQUENCE</scope>
    <source>
        <strain evidence="3">WSJ</strain>
        <tissue evidence="3">Leaf</tissue>
    </source>
</reference>
<dbReference type="EMBL" id="JAUHHV010000007">
    <property type="protein sequence ID" value="KAK1419831.1"/>
    <property type="molecule type" value="Genomic_DNA"/>
</dbReference>
<dbReference type="PANTHER" id="PTHR47592">
    <property type="entry name" value="PBF68 PROTEIN"/>
    <property type="match status" value="1"/>
</dbReference>
<protein>
    <recommendedName>
        <fullName evidence="2">CCHC-type domain-containing protein</fullName>
    </recommendedName>
</protein>
<evidence type="ECO:0000259" key="2">
    <source>
        <dbReference type="PROSITE" id="PS50158"/>
    </source>
</evidence>
<keyword evidence="1" id="KW-0479">Metal-binding</keyword>
<dbReference type="InterPro" id="IPR036875">
    <property type="entry name" value="Znf_CCHC_sf"/>
</dbReference>
<dbReference type="GO" id="GO:0003676">
    <property type="term" value="F:nucleic acid binding"/>
    <property type="evidence" value="ECO:0007669"/>
    <property type="project" value="InterPro"/>
</dbReference>
<comment type="caution">
    <text evidence="3">The sequence shown here is derived from an EMBL/GenBank/DDBJ whole genome shotgun (WGS) entry which is preliminary data.</text>
</comment>
<name>A0AAD8KEW0_TARER</name>
<dbReference type="SUPFAM" id="SSF57756">
    <property type="entry name" value="Retrovirus zinc finger-like domains"/>
    <property type="match status" value="1"/>
</dbReference>
<dbReference type="InterPro" id="IPR054722">
    <property type="entry name" value="PolX-like_BBD"/>
</dbReference>
<dbReference type="PROSITE" id="PS50158">
    <property type="entry name" value="ZF_CCHC"/>
    <property type="match status" value="1"/>
</dbReference>
<dbReference type="Pfam" id="PF14223">
    <property type="entry name" value="Retrotran_gag_2"/>
    <property type="match status" value="1"/>
</dbReference>
<proteinExistence type="predicted"/>